<dbReference type="Proteomes" id="UP000886804">
    <property type="component" value="Unassembled WGS sequence"/>
</dbReference>
<reference evidence="1" key="2">
    <citation type="submission" date="2021-04" db="EMBL/GenBank/DDBJ databases">
        <authorList>
            <person name="Gilroy R."/>
        </authorList>
    </citation>
    <scope>NUCLEOTIDE SEQUENCE</scope>
    <source>
        <strain evidence="1">CHK188-4685</strain>
    </source>
</reference>
<dbReference type="AlphaFoldDB" id="A0A9D2L9S6"/>
<evidence type="ECO:0000313" key="1">
    <source>
        <dbReference type="EMBL" id="HJB08642.1"/>
    </source>
</evidence>
<evidence type="ECO:0000313" key="2">
    <source>
        <dbReference type="Proteomes" id="UP000886804"/>
    </source>
</evidence>
<dbReference type="EMBL" id="DWYS01000145">
    <property type="protein sequence ID" value="HJB08642.1"/>
    <property type="molecule type" value="Genomic_DNA"/>
</dbReference>
<comment type="caution">
    <text evidence="1">The sequence shown here is derived from an EMBL/GenBank/DDBJ whole genome shotgun (WGS) entry which is preliminary data.</text>
</comment>
<sequence>MEVRKDGTVRITREEYRSIRKDKKEDIETLLAAFFWKGAEHNGEKEALLKSREALEQAMEEVKGIGPVKKAEIRKKYREKLEESNESI</sequence>
<gene>
    <name evidence="1" type="ORF">H9716_12405</name>
</gene>
<accession>A0A9D2L9S6</accession>
<name>A0A9D2L9S6_9FIRM</name>
<organism evidence="1 2">
    <name type="scientific">Candidatus Enterocloster faecavium</name>
    <dbReference type="NCBI Taxonomy" id="2838560"/>
    <lineage>
        <taxon>Bacteria</taxon>
        <taxon>Bacillati</taxon>
        <taxon>Bacillota</taxon>
        <taxon>Clostridia</taxon>
        <taxon>Lachnospirales</taxon>
        <taxon>Lachnospiraceae</taxon>
        <taxon>Enterocloster</taxon>
    </lineage>
</organism>
<protein>
    <submittedName>
        <fullName evidence="1">Uncharacterized protein</fullName>
    </submittedName>
</protein>
<proteinExistence type="predicted"/>
<reference evidence="1" key="1">
    <citation type="journal article" date="2021" name="PeerJ">
        <title>Extensive microbial diversity within the chicken gut microbiome revealed by metagenomics and culture.</title>
        <authorList>
            <person name="Gilroy R."/>
            <person name="Ravi A."/>
            <person name="Getino M."/>
            <person name="Pursley I."/>
            <person name="Horton D.L."/>
            <person name="Alikhan N.F."/>
            <person name="Baker D."/>
            <person name="Gharbi K."/>
            <person name="Hall N."/>
            <person name="Watson M."/>
            <person name="Adriaenssens E.M."/>
            <person name="Foster-Nyarko E."/>
            <person name="Jarju S."/>
            <person name="Secka A."/>
            <person name="Antonio M."/>
            <person name="Oren A."/>
            <person name="Chaudhuri R.R."/>
            <person name="La Ragione R."/>
            <person name="Hildebrand F."/>
            <person name="Pallen M.J."/>
        </authorList>
    </citation>
    <scope>NUCLEOTIDE SEQUENCE</scope>
    <source>
        <strain evidence="1">CHK188-4685</strain>
    </source>
</reference>